<reference evidence="7 8" key="1">
    <citation type="submission" date="2016-08" db="EMBL/GenBank/DDBJ databases">
        <title>Draft genome of Fabibacter sp. strain SK-8.</title>
        <authorList>
            <person name="Wong S.-K."/>
            <person name="Hamasaki K."/>
            <person name="Yoshizawa S."/>
        </authorList>
    </citation>
    <scope>NUCLEOTIDE SEQUENCE [LARGE SCALE GENOMIC DNA]</scope>
    <source>
        <strain evidence="7 8">SK-8</strain>
    </source>
</reference>
<evidence type="ECO:0000256" key="5">
    <source>
        <dbReference type="ARBA" id="ARBA00022807"/>
    </source>
</evidence>
<evidence type="ECO:0000313" key="7">
    <source>
        <dbReference type="EMBL" id="OEK07229.1"/>
    </source>
</evidence>
<evidence type="ECO:0000256" key="2">
    <source>
        <dbReference type="ARBA" id="ARBA00022670"/>
    </source>
</evidence>
<dbReference type="AlphaFoldDB" id="A0A1E5T778"/>
<dbReference type="PROSITE" id="PS51935">
    <property type="entry name" value="NLPC_P60"/>
    <property type="match status" value="1"/>
</dbReference>
<dbReference type="STRING" id="1563681.BFP71_02605"/>
<dbReference type="Proteomes" id="UP000095552">
    <property type="component" value="Unassembled WGS sequence"/>
</dbReference>
<dbReference type="InterPro" id="IPR038765">
    <property type="entry name" value="Papain-like_cys_pep_sf"/>
</dbReference>
<keyword evidence="8" id="KW-1185">Reference proteome</keyword>
<protein>
    <recommendedName>
        <fullName evidence="6">NlpC/P60 domain-containing protein</fullName>
    </recommendedName>
</protein>
<dbReference type="PANTHER" id="PTHR47360:SF1">
    <property type="entry name" value="ENDOPEPTIDASE NLPC-RELATED"/>
    <property type="match status" value="1"/>
</dbReference>
<dbReference type="SUPFAM" id="SSF54001">
    <property type="entry name" value="Cysteine proteinases"/>
    <property type="match status" value="1"/>
</dbReference>
<feature type="domain" description="NlpC/P60" evidence="6">
    <location>
        <begin position="21"/>
        <end position="149"/>
    </location>
</feature>
<sequence length="149" mass="16365">MGLLVICVLLFVGCAGNTSRSNNIKRVVQTARSYTGTPYKFGGTTRIGMDCSALIYHAYRSIGVDMPRVTADQSKRGDKVRLKQLAVGDLVFFATGNKKRKVTHAGIVTSVSGKNQVRFIHASSSLGVIESNLYSPYYIKRFLSGRRIL</sequence>
<keyword evidence="4" id="KW-0378">Hydrolase</keyword>
<dbReference type="EMBL" id="MDGQ01000003">
    <property type="protein sequence ID" value="OEK07229.1"/>
    <property type="molecule type" value="Genomic_DNA"/>
</dbReference>
<gene>
    <name evidence="7" type="ORF">BFP71_02605</name>
</gene>
<dbReference type="PANTHER" id="PTHR47360">
    <property type="entry name" value="MUREIN DD-ENDOPEPTIDASE MEPS/MUREIN LD-CARBOXYPEPTIDASE"/>
    <property type="match status" value="1"/>
</dbReference>
<comment type="similarity">
    <text evidence="1">Belongs to the peptidase C40 family.</text>
</comment>
<dbReference type="GO" id="GO:0008234">
    <property type="term" value="F:cysteine-type peptidase activity"/>
    <property type="evidence" value="ECO:0007669"/>
    <property type="project" value="UniProtKB-KW"/>
</dbReference>
<evidence type="ECO:0000256" key="3">
    <source>
        <dbReference type="ARBA" id="ARBA00022729"/>
    </source>
</evidence>
<dbReference type="InterPro" id="IPR052062">
    <property type="entry name" value="Murein_DD/LD_carboxypeptidase"/>
</dbReference>
<evidence type="ECO:0000259" key="6">
    <source>
        <dbReference type="PROSITE" id="PS51935"/>
    </source>
</evidence>
<accession>A0A1E5T778</accession>
<dbReference type="Gene3D" id="3.90.1720.10">
    <property type="entry name" value="endopeptidase domain like (from Nostoc punctiforme)"/>
    <property type="match status" value="1"/>
</dbReference>
<proteinExistence type="inferred from homology"/>
<dbReference type="GO" id="GO:0006508">
    <property type="term" value="P:proteolysis"/>
    <property type="evidence" value="ECO:0007669"/>
    <property type="project" value="UniProtKB-KW"/>
</dbReference>
<evidence type="ECO:0000256" key="1">
    <source>
        <dbReference type="ARBA" id="ARBA00007074"/>
    </source>
</evidence>
<organism evidence="7 8">
    <name type="scientific">Roseivirga misakiensis</name>
    <dbReference type="NCBI Taxonomy" id="1563681"/>
    <lineage>
        <taxon>Bacteria</taxon>
        <taxon>Pseudomonadati</taxon>
        <taxon>Bacteroidota</taxon>
        <taxon>Cytophagia</taxon>
        <taxon>Cytophagales</taxon>
        <taxon>Roseivirgaceae</taxon>
        <taxon>Roseivirga</taxon>
    </lineage>
</organism>
<keyword evidence="2" id="KW-0645">Protease</keyword>
<evidence type="ECO:0000256" key="4">
    <source>
        <dbReference type="ARBA" id="ARBA00022801"/>
    </source>
</evidence>
<keyword evidence="5" id="KW-0788">Thiol protease</keyword>
<dbReference type="InterPro" id="IPR000064">
    <property type="entry name" value="NLP_P60_dom"/>
</dbReference>
<comment type="caution">
    <text evidence="7">The sequence shown here is derived from an EMBL/GenBank/DDBJ whole genome shotgun (WGS) entry which is preliminary data.</text>
</comment>
<name>A0A1E5T778_9BACT</name>
<dbReference type="Pfam" id="PF00877">
    <property type="entry name" value="NLPC_P60"/>
    <property type="match status" value="1"/>
</dbReference>
<evidence type="ECO:0000313" key="8">
    <source>
        <dbReference type="Proteomes" id="UP000095552"/>
    </source>
</evidence>
<keyword evidence="3" id="KW-0732">Signal</keyword>